<accession>A0A833PBF8</accession>
<comment type="caution">
    <text evidence="1">The sequence shown here is derived from an EMBL/GenBank/DDBJ whole genome shotgun (WGS) entry which is preliminary data.</text>
</comment>
<organism evidence="1 2">
    <name type="scientific">Acinetobacter bereziniae</name>
    <name type="common">Acinetobacter genomosp. 10</name>
    <dbReference type="NCBI Taxonomy" id="106648"/>
    <lineage>
        <taxon>Bacteria</taxon>
        <taxon>Pseudomonadati</taxon>
        <taxon>Pseudomonadota</taxon>
        <taxon>Gammaproteobacteria</taxon>
        <taxon>Moraxellales</taxon>
        <taxon>Moraxellaceae</taxon>
        <taxon>Acinetobacter</taxon>
    </lineage>
</organism>
<reference evidence="2" key="1">
    <citation type="journal article" date="2020" name="MBio">
        <title>Horizontal gene transfer to a defensive symbiont with a reduced genome amongst a multipartite beetle microbiome.</title>
        <authorList>
            <person name="Waterworth S.C."/>
            <person name="Florez L.V."/>
            <person name="Rees E.R."/>
            <person name="Hertweck C."/>
            <person name="Kaltenpoth M."/>
            <person name="Kwan J.C."/>
        </authorList>
    </citation>
    <scope>NUCLEOTIDE SEQUENCE [LARGE SCALE GENOMIC DNA]</scope>
</reference>
<sequence>MQFQHIDNRQTGEFFLDNPQGQRIAEISYVWSGEQQVIANHT</sequence>
<name>A0A833PBF8_ACIBZ</name>
<evidence type="ECO:0000313" key="1">
    <source>
        <dbReference type="EMBL" id="KAF1018217.1"/>
    </source>
</evidence>
<dbReference type="EMBL" id="WNDP01000185">
    <property type="protein sequence ID" value="KAF1018217.1"/>
    <property type="molecule type" value="Genomic_DNA"/>
</dbReference>
<dbReference type="AlphaFoldDB" id="A0A833PBF8"/>
<dbReference type="Proteomes" id="UP000490535">
    <property type="component" value="Unassembled WGS sequence"/>
</dbReference>
<proteinExistence type="predicted"/>
<evidence type="ECO:0000313" key="2">
    <source>
        <dbReference type="Proteomes" id="UP000490535"/>
    </source>
</evidence>
<protein>
    <submittedName>
        <fullName evidence="1">Uncharacterized protein</fullName>
    </submittedName>
</protein>
<gene>
    <name evidence="1" type="ORF">GAK29_04333</name>
</gene>